<dbReference type="InterPro" id="IPR020934">
    <property type="entry name" value="Ribosomal_uS19_CS"/>
</dbReference>
<protein>
    <recommendedName>
        <fullName evidence="7">40S ribosomal protein S15</fullName>
    </recommendedName>
</protein>
<dbReference type="HAMAP" id="MF_00531">
    <property type="entry name" value="Ribosomal_uS19"/>
    <property type="match status" value="1"/>
</dbReference>
<evidence type="ECO:0000313" key="5">
    <source>
        <dbReference type="EMBL" id="RWA09893.1"/>
    </source>
</evidence>
<evidence type="ECO:0000256" key="1">
    <source>
        <dbReference type="ARBA" id="ARBA00007345"/>
    </source>
</evidence>
<dbReference type="GO" id="GO:0006412">
    <property type="term" value="P:translation"/>
    <property type="evidence" value="ECO:0007669"/>
    <property type="project" value="InterPro"/>
</dbReference>
<comment type="similarity">
    <text evidence="1 4">Belongs to the universal ribosomal protein uS19 family.</text>
</comment>
<proteinExistence type="inferred from homology"/>
<organism evidence="5 6">
    <name type="scientific">Xylaria grammica</name>
    <dbReference type="NCBI Taxonomy" id="363999"/>
    <lineage>
        <taxon>Eukaryota</taxon>
        <taxon>Fungi</taxon>
        <taxon>Dikarya</taxon>
        <taxon>Ascomycota</taxon>
        <taxon>Pezizomycotina</taxon>
        <taxon>Sordariomycetes</taxon>
        <taxon>Xylariomycetidae</taxon>
        <taxon>Xylariales</taxon>
        <taxon>Xylariaceae</taxon>
        <taxon>Xylaria</taxon>
    </lineage>
</organism>
<dbReference type="STRING" id="363999.A0A439D671"/>
<dbReference type="PRINTS" id="PR00975">
    <property type="entry name" value="RIBOSOMALS19"/>
</dbReference>
<evidence type="ECO:0000256" key="2">
    <source>
        <dbReference type="ARBA" id="ARBA00022980"/>
    </source>
</evidence>
<dbReference type="SUPFAM" id="SSF54570">
    <property type="entry name" value="Ribosomal protein S19"/>
    <property type="match status" value="1"/>
</dbReference>
<dbReference type="NCBIfam" id="TIGR01025">
    <property type="entry name" value="uS19_arch"/>
    <property type="match status" value="1"/>
</dbReference>
<keyword evidence="6" id="KW-1185">Reference proteome</keyword>
<dbReference type="PANTHER" id="PTHR11880">
    <property type="entry name" value="RIBOSOMAL PROTEIN S19P FAMILY MEMBER"/>
    <property type="match status" value="1"/>
</dbReference>
<reference evidence="5 6" key="1">
    <citation type="submission" date="2018-12" db="EMBL/GenBank/DDBJ databases">
        <title>Draft genome sequence of Xylaria grammica IHI A82.</title>
        <authorList>
            <person name="Buettner E."/>
            <person name="Kellner H."/>
        </authorList>
    </citation>
    <scope>NUCLEOTIDE SEQUENCE [LARGE SCALE GENOMIC DNA]</scope>
    <source>
        <strain evidence="5 6">IHI A82</strain>
    </source>
</reference>
<evidence type="ECO:0000256" key="3">
    <source>
        <dbReference type="ARBA" id="ARBA00023274"/>
    </source>
</evidence>
<dbReference type="EMBL" id="RYZI01000135">
    <property type="protein sequence ID" value="RWA09893.1"/>
    <property type="molecule type" value="Genomic_DNA"/>
</dbReference>
<accession>A0A439D671</accession>
<keyword evidence="3 4" id="KW-0687">Ribonucleoprotein</keyword>
<dbReference type="AlphaFoldDB" id="A0A439D671"/>
<dbReference type="InterPro" id="IPR023575">
    <property type="entry name" value="Ribosomal_uS19_SF"/>
</dbReference>
<name>A0A439D671_9PEZI</name>
<dbReference type="InterPro" id="IPR005713">
    <property type="entry name" value="Ribosomal_uS19_euk/arc"/>
</dbReference>
<dbReference type="PANTHER" id="PTHR11880:SF2">
    <property type="entry name" value="SMALL RIBOSOMAL SUBUNIT PROTEIN US19"/>
    <property type="match status" value="1"/>
</dbReference>
<dbReference type="PROSITE" id="PS00323">
    <property type="entry name" value="RIBOSOMAL_S19"/>
    <property type="match status" value="1"/>
</dbReference>
<dbReference type="FunFam" id="3.30.860.10:FF:000002">
    <property type="entry name" value="40S ribosomal protein S15"/>
    <property type="match status" value="1"/>
</dbReference>
<keyword evidence="2 4" id="KW-0689">Ribosomal protein</keyword>
<sequence length="170" mass="19279">MIPPLSTTNLAGHDTTRFDSTRFDAIYICYLRITTCMRCDGLTYRFFPLEFSYRGVELDNLLELGSDDLRSLFHARARRRLSRGLRRKPMGLVRKLRSAKQNAAPNEKAIVPEMIGSVVAIYNGKVFNSVEIRPEMVGHYIGEFSISYTPVKHGRPGIGATHSSRFIPLK</sequence>
<evidence type="ECO:0000313" key="6">
    <source>
        <dbReference type="Proteomes" id="UP000286045"/>
    </source>
</evidence>
<dbReference type="Pfam" id="PF00203">
    <property type="entry name" value="Ribosomal_S19"/>
    <property type="match status" value="1"/>
</dbReference>
<dbReference type="GO" id="GO:0003735">
    <property type="term" value="F:structural constituent of ribosome"/>
    <property type="evidence" value="ECO:0007669"/>
    <property type="project" value="InterPro"/>
</dbReference>
<gene>
    <name evidence="5" type="ORF">EKO27_g5200</name>
</gene>
<dbReference type="GO" id="GO:0000028">
    <property type="term" value="P:ribosomal small subunit assembly"/>
    <property type="evidence" value="ECO:0007669"/>
    <property type="project" value="TreeGrafter"/>
</dbReference>
<dbReference type="Proteomes" id="UP000286045">
    <property type="component" value="Unassembled WGS sequence"/>
</dbReference>
<dbReference type="Gene3D" id="3.30.860.10">
    <property type="entry name" value="30s Ribosomal Protein S19, Chain A"/>
    <property type="match status" value="1"/>
</dbReference>
<dbReference type="GO" id="GO:0022627">
    <property type="term" value="C:cytosolic small ribosomal subunit"/>
    <property type="evidence" value="ECO:0007669"/>
    <property type="project" value="TreeGrafter"/>
</dbReference>
<dbReference type="GO" id="GO:0003723">
    <property type="term" value="F:RNA binding"/>
    <property type="evidence" value="ECO:0007669"/>
    <property type="project" value="InterPro"/>
</dbReference>
<comment type="caution">
    <text evidence="5">The sequence shown here is derived from an EMBL/GenBank/DDBJ whole genome shotgun (WGS) entry which is preliminary data.</text>
</comment>
<evidence type="ECO:0000256" key="4">
    <source>
        <dbReference type="RuleBase" id="RU003485"/>
    </source>
</evidence>
<dbReference type="InterPro" id="IPR002222">
    <property type="entry name" value="Ribosomal_uS19"/>
</dbReference>
<evidence type="ECO:0008006" key="7">
    <source>
        <dbReference type="Google" id="ProtNLM"/>
    </source>
</evidence>